<sequence length="238" mass="26730">MHPYLFYVATSLLVFGRAVADIGENDVRQSVLDGLASGYIQLEDIRFSVTQFLVVRYKFDLTRGFLLLRMAEIRDAECRTVVTKRNYVYTTCYFDISRSVASYYVSPDEGLSGGLKGFNASATVRKGSVHVSMTLKPPGVTRYGDPLMVTVYVRGTTVVVSHPANIFDSLTIQKRFQRKARNHITRKIVEALEKARKDLERRLREILRKSKGKTSTEPPATTSNSTKPTSSSTLINNC</sequence>
<proteinExistence type="predicted"/>
<evidence type="ECO:0000256" key="1">
    <source>
        <dbReference type="SAM" id="MobiDB-lite"/>
    </source>
</evidence>
<evidence type="ECO:0000313" key="3">
    <source>
        <dbReference type="EMBL" id="JAP76896.1"/>
    </source>
</evidence>
<protein>
    <recommendedName>
        <fullName evidence="4">Secreted protein</fullName>
    </recommendedName>
</protein>
<feature type="signal peptide" evidence="2">
    <location>
        <begin position="1"/>
        <end position="20"/>
    </location>
</feature>
<evidence type="ECO:0008006" key="4">
    <source>
        <dbReference type="Google" id="ProtNLM"/>
    </source>
</evidence>
<feature type="compositionally biased region" description="Low complexity" evidence="1">
    <location>
        <begin position="221"/>
        <end position="238"/>
    </location>
</feature>
<feature type="chain" id="PRO_5007285056" description="Secreted protein" evidence="2">
    <location>
        <begin position="21"/>
        <end position="238"/>
    </location>
</feature>
<name>A0A131YFM7_RHIAP</name>
<reference evidence="3" key="1">
    <citation type="journal article" date="2016" name="Ticks Tick Borne Dis.">
        <title>De novo assembly and annotation of the salivary gland transcriptome of Rhipicephalus appendiculatus male and female ticks during blood feeding.</title>
        <authorList>
            <person name="de Castro M.H."/>
            <person name="de Klerk D."/>
            <person name="Pienaar R."/>
            <person name="Latif A.A."/>
            <person name="Rees D.J."/>
            <person name="Mans B.J."/>
        </authorList>
    </citation>
    <scope>NUCLEOTIDE SEQUENCE</scope>
    <source>
        <tissue evidence="3">Salivary glands</tissue>
    </source>
</reference>
<dbReference type="EMBL" id="GEDV01011661">
    <property type="protein sequence ID" value="JAP76896.1"/>
    <property type="molecule type" value="Transcribed_RNA"/>
</dbReference>
<accession>A0A131YFM7</accession>
<organism evidence="3">
    <name type="scientific">Rhipicephalus appendiculatus</name>
    <name type="common">Brown ear tick</name>
    <dbReference type="NCBI Taxonomy" id="34631"/>
    <lineage>
        <taxon>Eukaryota</taxon>
        <taxon>Metazoa</taxon>
        <taxon>Ecdysozoa</taxon>
        <taxon>Arthropoda</taxon>
        <taxon>Chelicerata</taxon>
        <taxon>Arachnida</taxon>
        <taxon>Acari</taxon>
        <taxon>Parasitiformes</taxon>
        <taxon>Ixodida</taxon>
        <taxon>Ixodoidea</taxon>
        <taxon>Ixodidae</taxon>
        <taxon>Rhipicephalinae</taxon>
        <taxon>Rhipicephalus</taxon>
        <taxon>Rhipicephalus</taxon>
    </lineage>
</organism>
<keyword evidence="2" id="KW-0732">Signal</keyword>
<evidence type="ECO:0000256" key="2">
    <source>
        <dbReference type="SAM" id="SignalP"/>
    </source>
</evidence>
<dbReference type="AlphaFoldDB" id="A0A131YFM7"/>
<feature type="region of interest" description="Disordered" evidence="1">
    <location>
        <begin position="206"/>
        <end position="238"/>
    </location>
</feature>